<organism evidence="9">
    <name type="scientific">Mucor ambiguus</name>
    <dbReference type="NCBI Taxonomy" id="91626"/>
    <lineage>
        <taxon>Eukaryota</taxon>
        <taxon>Fungi</taxon>
        <taxon>Fungi incertae sedis</taxon>
        <taxon>Mucoromycota</taxon>
        <taxon>Mucoromycotina</taxon>
        <taxon>Mucoromycetes</taxon>
        <taxon>Mucorales</taxon>
        <taxon>Mucorineae</taxon>
        <taxon>Mucoraceae</taxon>
        <taxon>Mucor</taxon>
    </lineage>
</organism>
<dbReference type="OrthoDB" id="2148442at2759"/>
<dbReference type="STRING" id="91626.A0A0C9MPD1"/>
<dbReference type="InterPro" id="IPR011032">
    <property type="entry name" value="GroES-like_sf"/>
</dbReference>
<dbReference type="SUPFAM" id="SSF51735">
    <property type="entry name" value="NAD(P)-binding Rossmann-fold domains"/>
    <property type="match status" value="1"/>
</dbReference>
<evidence type="ECO:0000313" key="9">
    <source>
        <dbReference type="EMBL" id="GAN03893.1"/>
    </source>
</evidence>
<comment type="similarity">
    <text evidence="2 6">Belongs to the zinc-containing alcohol dehydrogenase family.</text>
</comment>
<dbReference type="InterPro" id="IPR045306">
    <property type="entry name" value="SDH-like"/>
</dbReference>
<dbReference type="InterPro" id="IPR020843">
    <property type="entry name" value="ER"/>
</dbReference>
<comment type="cofactor">
    <cofactor evidence="1 6">
        <name>Zn(2+)</name>
        <dbReference type="ChEBI" id="CHEBI:29105"/>
    </cofactor>
</comment>
<feature type="domain" description="Enoyl reductase (ER)" evidence="8">
    <location>
        <begin position="16"/>
        <end position="359"/>
    </location>
</feature>
<evidence type="ECO:0000259" key="8">
    <source>
        <dbReference type="SMART" id="SM00829"/>
    </source>
</evidence>
<accession>A0A0C9MPD1</accession>
<keyword evidence="4 6" id="KW-0862">Zinc</keyword>
<keyword evidence="10" id="KW-1185">Reference proteome</keyword>
<dbReference type="SMART" id="SM00829">
    <property type="entry name" value="PKS_ER"/>
    <property type="match status" value="1"/>
</dbReference>
<keyword evidence="3 6" id="KW-0479">Metal-binding</keyword>
<evidence type="ECO:0000256" key="6">
    <source>
        <dbReference type="RuleBase" id="RU361277"/>
    </source>
</evidence>
<dbReference type="Pfam" id="PF08240">
    <property type="entry name" value="ADH_N"/>
    <property type="match status" value="1"/>
</dbReference>
<evidence type="ECO:0000256" key="3">
    <source>
        <dbReference type="ARBA" id="ARBA00022723"/>
    </source>
</evidence>
<evidence type="ECO:0000256" key="1">
    <source>
        <dbReference type="ARBA" id="ARBA00001947"/>
    </source>
</evidence>
<dbReference type="Pfam" id="PF00107">
    <property type="entry name" value="ADH_zinc_N"/>
    <property type="match status" value="1"/>
</dbReference>
<dbReference type="InterPro" id="IPR013154">
    <property type="entry name" value="ADH-like_N"/>
</dbReference>
<keyword evidence="7" id="KW-0812">Transmembrane</keyword>
<dbReference type="InterPro" id="IPR002328">
    <property type="entry name" value="ADH_Zn_CS"/>
</dbReference>
<dbReference type="SUPFAM" id="SSF50129">
    <property type="entry name" value="GroES-like"/>
    <property type="match status" value="1"/>
</dbReference>
<feature type="transmembrane region" description="Helical" evidence="7">
    <location>
        <begin position="179"/>
        <end position="197"/>
    </location>
</feature>
<evidence type="ECO:0000256" key="4">
    <source>
        <dbReference type="ARBA" id="ARBA00022833"/>
    </source>
</evidence>
<proteinExistence type="inferred from homology"/>
<sequence length="361" mass="39123">MTLDESNSNLSAVLYGAQDLRLEHRPIDDPKAHEVQINVKATGICGSDFHYYHKGRLGPRILEKPMILGHESCGIITRVGADVTDFQVGDRVVIEPGRACGQCQLCLQGRYNLCSKMKFSSSLMNGVNHGTLREYVCFPSYLCHRMPDSMTYEQGALIEPLAVAVHAVKRTPVKAGSSIIVIGAGPIGLLVAAVAYAQGVSSCLVMDIDQTRLDFAQQYLPGIKTELLPTPPTTDALAWAEQQAVLLQLSADTIDVVFECTGAETSICLAMHTVRRGGVVMLIGMGTVQCVMPIDLISTREIDIKGNFRYAQAHQEAIALVALGQVSTEGLVTHQFALNQAVEAFEQAKQSSHVIKILITC</sequence>
<gene>
    <name evidence="9" type="ORF">MAM1_0050d03349</name>
</gene>
<evidence type="ECO:0000256" key="7">
    <source>
        <dbReference type="SAM" id="Phobius"/>
    </source>
</evidence>
<protein>
    <submittedName>
        <fullName evidence="9">GroES-like protein</fullName>
    </submittedName>
</protein>
<dbReference type="Proteomes" id="UP000053815">
    <property type="component" value="Unassembled WGS sequence"/>
</dbReference>
<reference evidence="9" key="1">
    <citation type="submission" date="2014-09" db="EMBL/GenBank/DDBJ databases">
        <title>Draft genome sequence of an oleaginous Mucoromycotina fungus Mucor ambiguus NBRC6742.</title>
        <authorList>
            <person name="Takeda I."/>
            <person name="Yamane N."/>
            <person name="Morita T."/>
            <person name="Tamano K."/>
            <person name="Machida M."/>
            <person name="Baker S."/>
            <person name="Koike H."/>
        </authorList>
    </citation>
    <scope>NUCLEOTIDE SEQUENCE</scope>
    <source>
        <strain evidence="9">NBRC 6742</strain>
    </source>
</reference>
<dbReference type="GO" id="GO:0003939">
    <property type="term" value="F:L-iditol 2-dehydrogenase (NAD+) activity"/>
    <property type="evidence" value="ECO:0007669"/>
    <property type="project" value="TreeGrafter"/>
</dbReference>
<evidence type="ECO:0000256" key="5">
    <source>
        <dbReference type="ARBA" id="ARBA00023002"/>
    </source>
</evidence>
<keyword evidence="7" id="KW-0472">Membrane</keyword>
<dbReference type="EMBL" id="DF836339">
    <property type="protein sequence ID" value="GAN03893.1"/>
    <property type="molecule type" value="Genomic_DNA"/>
</dbReference>
<name>A0A0C9MPD1_9FUNG</name>
<dbReference type="InterPro" id="IPR036291">
    <property type="entry name" value="NAD(P)-bd_dom_sf"/>
</dbReference>
<evidence type="ECO:0000256" key="2">
    <source>
        <dbReference type="ARBA" id="ARBA00008072"/>
    </source>
</evidence>
<dbReference type="PROSITE" id="PS00059">
    <property type="entry name" value="ADH_ZINC"/>
    <property type="match status" value="1"/>
</dbReference>
<dbReference type="CDD" id="cd05285">
    <property type="entry name" value="sorbitol_DH"/>
    <property type="match status" value="1"/>
</dbReference>
<dbReference type="Gene3D" id="3.40.50.720">
    <property type="entry name" value="NAD(P)-binding Rossmann-like Domain"/>
    <property type="match status" value="1"/>
</dbReference>
<dbReference type="GO" id="GO:0008270">
    <property type="term" value="F:zinc ion binding"/>
    <property type="evidence" value="ECO:0007669"/>
    <property type="project" value="InterPro"/>
</dbReference>
<dbReference type="AlphaFoldDB" id="A0A0C9MPD1"/>
<dbReference type="GO" id="GO:0006062">
    <property type="term" value="P:sorbitol catabolic process"/>
    <property type="evidence" value="ECO:0007669"/>
    <property type="project" value="TreeGrafter"/>
</dbReference>
<keyword evidence="5" id="KW-0560">Oxidoreductase</keyword>
<dbReference type="PANTHER" id="PTHR43161:SF9">
    <property type="entry name" value="SORBITOL DEHYDROGENASE"/>
    <property type="match status" value="1"/>
</dbReference>
<dbReference type="Gene3D" id="3.90.180.10">
    <property type="entry name" value="Medium-chain alcohol dehydrogenases, catalytic domain"/>
    <property type="match status" value="1"/>
</dbReference>
<keyword evidence="7" id="KW-1133">Transmembrane helix</keyword>
<dbReference type="InterPro" id="IPR013149">
    <property type="entry name" value="ADH-like_C"/>
</dbReference>
<dbReference type="PANTHER" id="PTHR43161">
    <property type="entry name" value="SORBITOL DEHYDROGENASE"/>
    <property type="match status" value="1"/>
</dbReference>
<evidence type="ECO:0000313" key="10">
    <source>
        <dbReference type="Proteomes" id="UP000053815"/>
    </source>
</evidence>